<gene>
    <name evidence="2" type="ORF">C4D60_Mb09t05820</name>
</gene>
<dbReference type="AlphaFoldDB" id="A0A4S8IEF8"/>
<evidence type="ECO:0000313" key="3">
    <source>
        <dbReference type="Proteomes" id="UP000317650"/>
    </source>
</evidence>
<keyword evidence="1" id="KW-0812">Transmembrane</keyword>
<evidence type="ECO:0000256" key="1">
    <source>
        <dbReference type="SAM" id="Phobius"/>
    </source>
</evidence>
<evidence type="ECO:0000313" key="2">
    <source>
        <dbReference type="EMBL" id="THU46521.1"/>
    </source>
</evidence>
<keyword evidence="1" id="KW-1133">Transmembrane helix</keyword>
<reference evidence="2 3" key="1">
    <citation type="journal article" date="2019" name="Nat. Plants">
        <title>Genome sequencing of Musa balbisiana reveals subgenome evolution and function divergence in polyploid bananas.</title>
        <authorList>
            <person name="Yao X."/>
        </authorList>
    </citation>
    <scope>NUCLEOTIDE SEQUENCE [LARGE SCALE GENOMIC DNA]</scope>
    <source>
        <strain evidence="3">cv. DH-PKW</strain>
        <tissue evidence="2">Leaves</tissue>
    </source>
</reference>
<name>A0A4S8IEF8_MUSBA</name>
<feature type="transmembrane region" description="Helical" evidence="1">
    <location>
        <begin position="44"/>
        <end position="66"/>
    </location>
</feature>
<accession>A0A4S8IEF8</accession>
<keyword evidence="1" id="KW-0472">Membrane</keyword>
<proteinExistence type="predicted"/>
<dbReference type="Proteomes" id="UP000317650">
    <property type="component" value="Chromosome 9"/>
</dbReference>
<dbReference type="EMBL" id="PYDT01000010">
    <property type="protein sequence ID" value="THU46521.1"/>
    <property type="molecule type" value="Genomic_DNA"/>
</dbReference>
<keyword evidence="3" id="KW-1185">Reference proteome</keyword>
<protein>
    <submittedName>
        <fullName evidence="2">Uncharacterized protein</fullName>
    </submittedName>
</protein>
<sequence length="103" mass="11354">MTSSKTASPVAFLTSQERLPPFLSRSELTEDSKIVLPHFKWQRLWIILLPMVNNAAFAVSSAAVGSTSRQSTQASMGFIAIVYSRQYHFLASTSPSNISSKNM</sequence>
<comment type="caution">
    <text evidence="2">The sequence shown here is derived from an EMBL/GenBank/DDBJ whole genome shotgun (WGS) entry which is preliminary data.</text>
</comment>
<organism evidence="2 3">
    <name type="scientific">Musa balbisiana</name>
    <name type="common">Banana</name>
    <dbReference type="NCBI Taxonomy" id="52838"/>
    <lineage>
        <taxon>Eukaryota</taxon>
        <taxon>Viridiplantae</taxon>
        <taxon>Streptophyta</taxon>
        <taxon>Embryophyta</taxon>
        <taxon>Tracheophyta</taxon>
        <taxon>Spermatophyta</taxon>
        <taxon>Magnoliopsida</taxon>
        <taxon>Liliopsida</taxon>
        <taxon>Zingiberales</taxon>
        <taxon>Musaceae</taxon>
        <taxon>Musa</taxon>
    </lineage>
</organism>